<evidence type="ECO:0000313" key="3">
    <source>
        <dbReference type="Proteomes" id="UP000812966"/>
    </source>
</evidence>
<protein>
    <submittedName>
        <fullName evidence="2">Uncharacterized protein</fullName>
    </submittedName>
</protein>
<feature type="compositionally biased region" description="Basic and acidic residues" evidence="1">
    <location>
        <begin position="33"/>
        <end position="42"/>
    </location>
</feature>
<dbReference type="AlphaFoldDB" id="A0A8K0NSW0"/>
<feature type="compositionally biased region" description="Basic residues" evidence="1">
    <location>
        <begin position="43"/>
        <end position="52"/>
    </location>
</feature>
<dbReference type="EMBL" id="JABELV010000019">
    <property type="protein sequence ID" value="KAG7566864.1"/>
    <property type="molecule type" value="Genomic_DNA"/>
</dbReference>
<reference evidence="2" key="1">
    <citation type="submission" date="2020-04" db="EMBL/GenBank/DDBJ databases">
        <title>Analysis of mating type loci in Filobasidium floriforme.</title>
        <authorList>
            <person name="Nowrousian M."/>
        </authorList>
    </citation>
    <scope>NUCLEOTIDE SEQUENCE</scope>
    <source>
        <strain evidence="2">CBS 6242</strain>
    </source>
</reference>
<keyword evidence="3" id="KW-1185">Reference proteome</keyword>
<evidence type="ECO:0000256" key="1">
    <source>
        <dbReference type="SAM" id="MobiDB-lite"/>
    </source>
</evidence>
<feature type="compositionally biased region" description="Basic residues" evidence="1">
    <location>
        <begin position="75"/>
        <end position="84"/>
    </location>
</feature>
<feature type="compositionally biased region" description="Basic and acidic residues" evidence="1">
    <location>
        <begin position="85"/>
        <end position="99"/>
    </location>
</feature>
<gene>
    <name evidence="2" type="ORF">FFLO_01365</name>
</gene>
<accession>A0A8K0NSW0</accession>
<feature type="compositionally biased region" description="Basic residues" evidence="1">
    <location>
        <begin position="100"/>
        <end position="119"/>
    </location>
</feature>
<proteinExistence type="predicted"/>
<dbReference type="PANTHER" id="PTHR34689">
    <property type="entry name" value="NUCLEIC ACID-BINDING PROTEIN"/>
    <property type="match status" value="1"/>
</dbReference>
<organism evidence="2 3">
    <name type="scientific">Filobasidium floriforme</name>
    <dbReference type="NCBI Taxonomy" id="5210"/>
    <lineage>
        <taxon>Eukaryota</taxon>
        <taxon>Fungi</taxon>
        <taxon>Dikarya</taxon>
        <taxon>Basidiomycota</taxon>
        <taxon>Agaricomycotina</taxon>
        <taxon>Tremellomycetes</taxon>
        <taxon>Filobasidiales</taxon>
        <taxon>Filobasidiaceae</taxon>
        <taxon>Filobasidium</taxon>
    </lineage>
</organism>
<comment type="caution">
    <text evidence="2">The sequence shown here is derived from an EMBL/GenBank/DDBJ whole genome shotgun (WGS) entry which is preliminary data.</text>
</comment>
<feature type="region of interest" description="Disordered" evidence="1">
    <location>
        <begin position="1"/>
        <end position="123"/>
    </location>
</feature>
<name>A0A8K0NSW0_9TREE</name>
<evidence type="ECO:0000313" key="2">
    <source>
        <dbReference type="EMBL" id="KAG7566864.1"/>
    </source>
</evidence>
<sequence length="280" mass="33314">MSGGRCEARILWTDTALVLRDRSPRPRHRSRSRSPEDRDRRSHDRRRRHKSRDSRSDESSSSSGSDSEDSYDRERRRRKEKKRDKRDGRDKESREERKARKEKKRKEKKEKKKAKKHKSLAVTSQWGTYGIISEADRANKDPEFRAWLVEERTVNPETLPKDKEKKEFLRFIEDFNTATLPSEKYYDMAKYEIKMKMLRTGEVTSQNDDAGYDPMKDLMSHNSSLKRKPAETDTYLNKAELEELRNVQRERSEMAQRKLLGMDISKNLGVRQEAADRLFR</sequence>
<dbReference type="PANTHER" id="PTHR34689:SF1">
    <property type="entry name" value="NUCLEIC ACID-BINDING PROTEIN"/>
    <property type="match status" value="1"/>
</dbReference>
<dbReference type="Proteomes" id="UP000812966">
    <property type="component" value="Unassembled WGS sequence"/>
</dbReference>